<evidence type="ECO:0000313" key="3">
    <source>
        <dbReference type="EMBL" id="MDN5214600.1"/>
    </source>
</evidence>
<evidence type="ECO:0000313" key="4">
    <source>
        <dbReference type="Proteomes" id="UP001172083"/>
    </source>
</evidence>
<accession>A0ABT8LA15</accession>
<dbReference type="RefSeq" id="WP_346759939.1">
    <property type="nucleotide sequence ID" value="NZ_JAUJEB010000005.1"/>
</dbReference>
<keyword evidence="1" id="KW-0677">Repeat</keyword>
<dbReference type="Pfam" id="PF13432">
    <property type="entry name" value="TPR_16"/>
    <property type="match status" value="1"/>
</dbReference>
<comment type="caution">
    <text evidence="3">The sequence shown here is derived from an EMBL/GenBank/DDBJ whole genome shotgun (WGS) entry which is preliminary data.</text>
</comment>
<dbReference type="SUPFAM" id="SSF48452">
    <property type="entry name" value="TPR-like"/>
    <property type="match status" value="3"/>
</dbReference>
<dbReference type="Pfam" id="PF14559">
    <property type="entry name" value="TPR_19"/>
    <property type="match status" value="1"/>
</dbReference>
<name>A0ABT8LA15_9BACT</name>
<reference evidence="3" key="1">
    <citation type="submission" date="2023-06" db="EMBL/GenBank/DDBJ databases">
        <title>Genomic of Agaribacillus aureum.</title>
        <authorList>
            <person name="Wang G."/>
        </authorList>
    </citation>
    <scope>NUCLEOTIDE SEQUENCE</scope>
    <source>
        <strain evidence="3">BMA12</strain>
    </source>
</reference>
<dbReference type="Pfam" id="PF13174">
    <property type="entry name" value="TPR_6"/>
    <property type="match status" value="1"/>
</dbReference>
<dbReference type="InterPro" id="IPR051685">
    <property type="entry name" value="Ycf3/AcsC/BcsC/TPR_MFPF"/>
</dbReference>
<proteinExistence type="predicted"/>
<dbReference type="Proteomes" id="UP001172083">
    <property type="component" value="Unassembled WGS sequence"/>
</dbReference>
<evidence type="ECO:0000256" key="1">
    <source>
        <dbReference type="ARBA" id="ARBA00022737"/>
    </source>
</evidence>
<keyword evidence="4" id="KW-1185">Reference proteome</keyword>
<dbReference type="PANTHER" id="PTHR44943">
    <property type="entry name" value="CELLULOSE SYNTHASE OPERON PROTEIN C"/>
    <property type="match status" value="1"/>
</dbReference>
<dbReference type="InterPro" id="IPR011990">
    <property type="entry name" value="TPR-like_helical_dom_sf"/>
</dbReference>
<dbReference type="Gene3D" id="1.25.40.10">
    <property type="entry name" value="Tetratricopeptide repeat domain"/>
    <property type="match status" value="3"/>
</dbReference>
<dbReference type="SMART" id="SM00028">
    <property type="entry name" value="TPR"/>
    <property type="match status" value="5"/>
</dbReference>
<keyword evidence="2" id="KW-0802">TPR repeat</keyword>
<dbReference type="EMBL" id="JAUJEB010000005">
    <property type="protein sequence ID" value="MDN5214600.1"/>
    <property type="molecule type" value="Genomic_DNA"/>
</dbReference>
<dbReference type="Pfam" id="PF13181">
    <property type="entry name" value="TPR_8"/>
    <property type="match status" value="1"/>
</dbReference>
<protein>
    <submittedName>
        <fullName evidence="3">Tetratricopeptide repeat protein</fullName>
    </submittedName>
</protein>
<evidence type="ECO:0000256" key="2">
    <source>
        <dbReference type="ARBA" id="ARBA00022803"/>
    </source>
</evidence>
<gene>
    <name evidence="3" type="ORF">QQ020_21145</name>
</gene>
<sequence>MCIKRKKNLPNFLSLIITSFLLIITTNLYGQDDKILLANEYFNSGEMSKAKDIYENLARRAKNIPRIHNNYLELLTSTGDFKGAEIYIDRVLKFYPNFVNYHIDKGIIYKSKGEQERADKYFNRIIDLVKKGDFDVRATAQYFMRKRISEFAIEAFKIGRKKENDKYKYSLELANVYRLTSNKDMMVEEYINFLKAHPENVEYVKNTFQNILSEKEELVGMQDYLFDKLQEQPNEEIYSELLIWVNLQLKNFYQAFIQSRAFDKRFKTGGRKTMDVGIIAFENKDYKNTVTIFEYLIKEFPKGDNYVLAKKYLIKAREETVKNSFPIDTVEIRKLIVDYDALVNQVGYNPVTLEVMRSEALLYAFYLDQKERAIEILNKIIKRPRVNSNLVAKCKLDLGDIYLLTGQPWESTLLYSQVEKSKKEQPLGYEAKLKNAKLSYYSGNFSLAQSHLDILKLATSREISNDAIQLSLLIKDNTVLDTTDLVMKTYASIDLLLFQNKKQEAINALDKMLDDHPGHRITDEIYWLKAKILMELGQFDQAIILLDKIVNEYPYDILSDDAYFLMGKIYEEQLTDNQHAMEIYQDFLTKFPGSLFSAEARKRFRKLRGDLIN</sequence>
<organism evidence="3 4">
    <name type="scientific">Agaribacillus aureus</name>
    <dbReference type="NCBI Taxonomy" id="3051825"/>
    <lineage>
        <taxon>Bacteria</taxon>
        <taxon>Pseudomonadati</taxon>
        <taxon>Bacteroidota</taxon>
        <taxon>Cytophagia</taxon>
        <taxon>Cytophagales</taxon>
        <taxon>Splendidivirgaceae</taxon>
        <taxon>Agaribacillus</taxon>
    </lineage>
</organism>
<dbReference type="PANTHER" id="PTHR44943:SF4">
    <property type="entry name" value="TPR REPEAT-CONTAINING PROTEIN MJ0798"/>
    <property type="match status" value="1"/>
</dbReference>
<dbReference type="InterPro" id="IPR019734">
    <property type="entry name" value="TPR_rpt"/>
</dbReference>